<dbReference type="PROSITE" id="PS51257">
    <property type="entry name" value="PROKAR_LIPOPROTEIN"/>
    <property type="match status" value="1"/>
</dbReference>
<keyword evidence="2" id="KW-1185">Reference proteome</keyword>
<comment type="caution">
    <text evidence="1">The sequence shown here is derived from an EMBL/GenBank/DDBJ whole genome shotgun (WGS) entry which is preliminary data.</text>
</comment>
<evidence type="ECO:0000313" key="2">
    <source>
        <dbReference type="Proteomes" id="UP001589607"/>
    </source>
</evidence>
<protein>
    <recommendedName>
        <fullName evidence="3">Lipoprotein</fullName>
    </recommendedName>
</protein>
<evidence type="ECO:0000313" key="1">
    <source>
        <dbReference type="EMBL" id="MFB9097409.1"/>
    </source>
</evidence>
<accession>A0ABV5GQ57</accession>
<evidence type="ECO:0008006" key="3">
    <source>
        <dbReference type="Google" id="ProtNLM"/>
    </source>
</evidence>
<reference evidence="1 2" key="1">
    <citation type="submission" date="2024-09" db="EMBL/GenBank/DDBJ databases">
        <authorList>
            <person name="Sun Q."/>
            <person name="Mori K."/>
        </authorList>
    </citation>
    <scope>NUCLEOTIDE SEQUENCE [LARGE SCALE GENOMIC DNA]</scope>
    <source>
        <strain evidence="1 2">CECT 7955</strain>
    </source>
</reference>
<dbReference type="EMBL" id="JBHMEY010000044">
    <property type="protein sequence ID" value="MFB9097409.1"/>
    <property type="molecule type" value="Genomic_DNA"/>
</dbReference>
<dbReference type="RefSeq" id="WP_236455923.1">
    <property type="nucleotide sequence ID" value="NZ_CP091285.1"/>
</dbReference>
<name>A0ABV5GQ57_9FLAO</name>
<organism evidence="1 2">
    <name type="scientific">Flavobacterium jumunjinense</name>
    <dbReference type="NCBI Taxonomy" id="998845"/>
    <lineage>
        <taxon>Bacteria</taxon>
        <taxon>Pseudomonadati</taxon>
        <taxon>Bacteroidota</taxon>
        <taxon>Flavobacteriia</taxon>
        <taxon>Flavobacteriales</taxon>
        <taxon>Flavobacteriaceae</taxon>
        <taxon>Flavobacterium</taxon>
    </lineage>
</organism>
<proteinExistence type="predicted"/>
<sequence length="240" mass="27407">MNFEKIKVKSFLLLLLIISSCNTIKLNNLTNEQDLSKEIEVVHLISEKDKISHNGKKIGDIVFKDNKNPDWNYLKNKMTAFAKLNGANLIEIKTFGWGKKGQVFYLEANLFYVENEKKFLNTENNKDERCSIVIFRDGLESPLGSAFTINASINNTKFENLKKSNYFREYVDDCNQENTVLINKNSYKVKLNGKSKYYKVAKQTGTGYLGNSVQIGIGGVYFVEIEDEVLGKLLISEINE</sequence>
<gene>
    <name evidence="1" type="ORF">ACFFVF_12850</name>
</gene>
<dbReference type="Proteomes" id="UP001589607">
    <property type="component" value="Unassembled WGS sequence"/>
</dbReference>